<keyword evidence="3" id="KW-1185">Reference proteome</keyword>
<dbReference type="Gene3D" id="3.20.20.100">
    <property type="entry name" value="NADP-dependent oxidoreductase domain"/>
    <property type="match status" value="1"/>
</dbReference>
<evidence type="ECO:0000313" key="2">
    <source>
        <dbReference type="EMBL" id="MDR7208643.1"/>
    </source>
</evidence>
<accession>A0ABU1Y340</accession>
<protein>
    <submittedName>
        <fullName evidence="2">Aryl-alcohol dehydrogenase-like predicted oxidoreductase</fullName>
    </submittedName>
</protein>
<evidence type="ECO:0000313" key="3">
    <source>
        <dbReference type="Proteomes" id="UP001269081"/>
    </source>
</evidence>
<proteinExistence type="predicted"/>
<dbReference type="Pfam" id="PF00248">
    <property type="entry name" value="Aldo_ket_red"/>
    <property type="match status" value="1"/>
</dbReference>
<evidence type="ECO:0000259" key="1">
    <source>
        <dbReference type="Pfam" id="PF00248"/>
    </source>
</evidence>
<gene>
    <name evidence="2" type="ORF">J2W48_000564</name>
</gene>
<dbReference type="PANTHER" id="PTHR43312">
    <property type="entry name" value="D-THREO-ALDOSE 1-DEHYDROGENASE"/>
    <property type="match status" value="1"/>
</dbReference>
<comment type="caution">
    <text evidence="2">The sequence shown here is derived from an EMBL/GenBank/DDBJ whole genome shotgun (WGS) entry which is preliminary data.</text>
</comment>
<reference evidence="2 3" key="1">
    <citation type="submission" date="2023-07" db="EMBL/GenBank/DDBJ databases">
        <title>Sorghum-associated microbial communities from plants grown in Nebraska, USA.</title>
        <authorList>
            <person name="Schachtman D."/>
        </authorList>
    </citation>
    <scope>NUCLEOTIDE SEQUENCE [LARGE SCALE GENOMIC DNA]</scope>
    <source>
        <strain evidence="2 3">4129</strain>
    </source>
</reference>
<dbReference type="RefSeq" id="WP_310277732.1">
    <property type="nucleotide sequence ID" value="NZ_JAVDWQ010000001.1"/>
</dbReference>
<dbReference type="EMBL" id="JAVDWQ010000001">
    <property type="protein sequence ID" value="MDR7208643.1"/>
    <property type="molecule type" value="Genomic_DNA"/>
</dbReference>
<organism evidence="2 3">
    <name type="scientific">Flavobacterium piscis</name>
    <dbReference type="NCBI Taxonomy" id="1114874"/>
    <lineage>
        <taxon>Bacteria</taxon>
        <taxon>Pseudomonadati</taxon>
        <taxon>Bacteroidota</taxon>
        <taxon>Flavobacteriia</taxon>
        <taxon>Flavobacteriales</taxon>
        <taxon>Flavobacteriaceae</taxon>
        <taxon>Flavobacterium</taxon>
    </lineage>
</organism>
<dbReference type="InterPro" id="IPR053135">
    <property type="entry name" value="AKR2_Oxidoreductase"/>
</dbReference>
<name>A0ABU1Y340_9FLAO</name>
<dbReference type="SUPFAM" id="SSF51430">
    <property type="entry name" value="NAD(P)-linked oxidoreductase"/>
    <property type="match status" value="1"/>
</dbReference>
<dbReference type="PANTHER" id="PTHR43312:SF1">
    <property type="entry name" value="NADP-DEPENDENT OXIDOREDUCTASE DOMAIN-CONTAINING PROTEIN"/>
    <property type="match status" value="1"/>
</dbReference>
<dbReference type="Proteomes" id="UP001269081">
    <property type="component" value="Unassembled WGS sequence"/>
</dbReference>
<dbReference type="InterPro" id="IPR023210">
    <property type="entry name" value="NADP_OxRdtase_dom"/>
</dbReference>
<dbReference type="CDD" id="cd19095">
    <property type="entry name" value="AKR_PA4992-like"/>
    <property type="match status" value="1"/>
</dbReference>
<dbReference type="InterPro" id="IPR036812">
    <property type="entry name" value="NAD(P)_OxRdtase_dom_sf"/>
</dbReference>
<sequence length="325" mass="36538">MNYRKLGKTNLNISEISLGCSGFWGNRNFSEKKATLLINEAFNRGVNFFDTGHNYSNFNAEPRLGRILKNLLQTTDRSKIIISTKGGTTVGNASLFPKNTVTKDFSAEAIEKSIIKSINNLNCDYLDIFQLHGISASEINQQLIDCLLNLKQRGLFNYLGVNSHNEKDLEYISKSPEIFDMVLLDYNVLQLDRNSIIEKLANEEIGIIAGTVLAQGHLIKGKNGSIKTGSFFWYLARAILKSSSRQLQKNSKHMRETLSRITEMSPSQAAFSYILENKFISSCVFGTTNLNNLIEIIETSGKSLNNENKKAIWESYDSIHNKISN</sequence>
<feature type="domain" description="NADP-dependent oxidoreductase" evidence="1">
    <location>
        <begin position="16"/>
        <end position="312"/>
    </location>
</feature>